<sequence>MSSKKETSRKATPRSSKSKSVRSDDNKVIPKDEFVPHSVDPEETEAYWAATCNMITPPSEAPFPARPSLRTAPGLPSRSSDSHLDAIQNFCRIPSEVEFWVPLHGESADSPPEGYFTCYEAFVVCCRLLFPIPKVIFHALNRFGISINQLNLTGLHHLIGILVLSYEYGLILLPTTSRPS</sequence>
<comment type="caution">
    <text evidence="2">The sequence shown here is derived from an EMBL/GenBank/DDBJ whole genome shotgun (WGS) entry which is preliminary data.</text>
</comment>
<evidence type="ECO:0000313" key="3">
    <source>
        <dbReference type="Proteomes" id="UP000266723"/>
    </source>
</evidence>
<proteinExistence type="predicted"/>
<keyword evidence="3" id="KW-1185">Reference proteome</keyword>
<dbReference type="Proteomes" id="UP000266723">
    <property type="component" value="Unassembled WGS sequence"/>
</dbReference>
<feature type="region of interest" description="Disordered" evidence="1">
    <location>
        <begin position="1"/>
        <end position="36"/>
    </location>
</feature>
<evidence type="ECO:0000313" key="2">
    <source>
        <dbReference type="EMBL" id="KAF3515810.1"/>
    </source>
</evidence>
<protein>
    <submittedName>
        <fullName evidence="2">Uncharacterized protein</fullName>
    </submittedName>
</protein>
<accession>A0ABQ7AP08</accession>
<dbReference type="EMBL" id="QGKV02001556">
    <property type="protein sequence ID" value="KAF3515810.1"/>
    <property type="molecule type" value="Genomic_DNA"/>
</dbReference>
<feature type="compositionally biased region" description="Basic and acidic residues" evidence="1">
    <location>
        <begin position="21"/>
        <end position="35"/>
    </location>
</feature>
<name>A0ABQ7AP08_BRACR</name>
<gene>
    <name evidence="2" type="ORF">DY000_02058507</name>
</gene>
<reference evidence="2 3" key="1">
    <citation type="journal article" date="2020" name="BMC Genomics">
        <title>Intraspecific diversification of the crop wild relative Brassica cretica Lam. using demographic model selection.</title>
        <authorList>
            <person name="Kioukis A."/>
            <person name="Michalopoulou V.A."/>
            <person name="Briers L."/>
            <person name="Pirintsos S."/>
            <person name="Studholme D.J."/>
            <person name="Pavlidis P."/>
            <person name="Sarris P.F."/>
        </authorList>
    </citation>
    <scope>NUCLEOTIDE SEQUENCE [LARGE SCALE GENOMIC DNA]</scope>
    <source>
        <strain evidence="3">cv. PFS-1207/04</strain>
    </source>
</reference>
<evidence type="ECO:0000256" key="1">
    <source>
        <dbReference type="SAM" id="MobiDB-lite"/>
    </source>
</evidence>
<organism evidence="2 3">
    <name type="scientific">Brassica cretica</name>
    <name type="common">Mustard</name>
    <dbReference type="NCBI Taxonomy" id="69181"/>
    <lineage>
        <taxon>Eukaryota</taxon>
        <taxon>Viridiplantae</taxon>
        <taxon>Streptophyta</taxon>
        <taxon>Embryophyta</taxon>
        <taxon>Tracheophyta</taxon>
        <taxon>Spermatophyta</taxon>
        <taxon>Magnoliopsida</taxon>
        <taxon>eudicotyledons</taxon>
        <taxon>Gunneridae</taxon>
        <taxon>Pentapetalae</taxon>
        <taxon>rosids</taxon>
        <taxon>malvids</taxon>
        <taxon>Brassicales</taxon>
        <taxon>Brassicaceae</taxon>
        <taxon>Brassiceae</taxon>
        <taxon>Brassica</taxon>
    </lineage>
</organism>